<reference evidence="2" key="1">
    <citation type="journal article" date="2014" name="Int. J. Syst. Evol. Microbiol.">
        <title>Complete genome sequence of Corynebacterium casei LMG S-19264T (=DSM 44701T), isolated from a smear-ripened cheese.</title>
        <authorList>
            <consortium name="US DOE Joint Genome Institute (JGI-PGF)"/>
            <person name="Walter F."/>
            <person name="Albersmeier A."/>
            <person name="Kalinowski J."/>
            <person name="Ruckert C."/>
        </authorList>
    </citation>
    <scope>NUCLEOTIDE SEQUENCE</scope>
    <source>
        <strain evidence="2">VKM B-1513</strain>
    </source>
</reference>
<feature type="chain" id="PRO_5040933111" description="Conjugative transfer pilus assembly protein TraH" evidence="1">
    <location>
        <begin position="43"/>
        <end position="480"/>
    </location>
</feature>
<comment type="caution">
    <text evidence="2">The sequence shown here is derived from an EMBL/GenBank/DDBJ whole genome shotgun (WGS) entry which is preliminary data.</text>
</comment>
<name>A0A9W6MQ36_9PROT</name>
<dbReference type="AlphaFoldDB" id="A0A9W6MQ36"/>
<evidence type="ECO:0000256" key="1">
    <source>
        <dbReference type="SAM" id="SignalP"/>
    </source>
</evidence>
<organism evidence="2 3">
    <name type="scientific">Maricaulis virginensis</name>
    <dbReference type="NCBI Taxonomy" id="144022"/>
    <lineage>
        <taxon>Bacteria</taxon>
        <taxon>Pseudomonadati</taxon>
        <taxon>Pseudomonadota</taxon>
        <taxon>Alphaproteobacteria</taxon>
        <taxon>Maricaulales</taxon>
        <taxon>Maricaulaceae</taxon>
        <taxon>Maricaulis</taxon>
    </lineage>
</organism>
<keyword evidence="1" id="KW-0732">Signal</keyword>
<dbReference type="EMBL" id="BSFE01000011">
    <property type="protein sequence ID" value="GLK53546.1"/>
    <property type="molecule type" value="Genomic_DNA"/>
</dbReference>
<dbReference type="Proteomes" id="UP001143486">
    <property type="component" value="Unassembled WGS sequence"/>
</dbReference>
<dbReference type="InterPro" id="IPR010927">
    <property type="entry name" value="T4SS_TraH"/>
</dbReference>
<dbReference type="Pfam" id="PF06122">
    <property type="entry name" value="TraH"/>
    <property type="match status" value="1"/>
</dbReference>
<protein>
    <recommendedName>
        <fullName evidence="4">Conjugative transfer pilus assembly protein TraH</fullName>
    </recommendedName>
</protein>
<evidence type="ECO:0008006" key="4">
    <source>
        <dbReference type="Google" id="ProtNLM"/>
    </source>
</evidence>
<sequence>MSGKINRPQRYTAKARRLSASSLLPIACLAIASLSVTTGASAQVSAELDDFWDGVQANANVTGPRADIGQEGGYFTGGSLVYRAPQDTLQVMSMTAPSIRSGCGGIDIFTGGFSFINADQLVAHLRALAANAQGVAFSLALKTLCPMCEDAVADAQLLAQEINAMNINSCESAQNLVEGMWPRHNAASEHICQSAGARQGMFADWVEARHQCGTGGARGPRDSDTEARIPLNVNIAWRALTEDASFVGSADTAEFLMSLTGTVVILEGATANEGPEYRWYPPLARNREVQDALFAGGAMPIYECDEHDECLGLSSGNANISDDEALFARVSNLINGILDSIEADQPLNADQRAFLNATSLPIYRILSVNHAYKGALAVNDTPQLAEYIAIELLTEFLRNSMEQALQARTTIEQQTMSEDYREWREGIAETVRALEERQGEVAERHGYTYEVVQNYQLIQQHLAARLERRMHDALSNLQGG</sequence>
<evidence type="ECO:0000313" key="3">
    <source>
        <dbReference type="Proteomes" id="UP001143486"/>
    </source>
</evidence>
<proteinExistence type="predicted"/>
<gene>
    <name evidence="2" type="primary">traH</name>
    <name evidence="2" type="ORF">GCM10017621_30540</name>
</gene>
<evidence type="ECO:0000313" key="2">
    <source>
        <dbReference type="EMBL" id="GLK53546.1"/>
    </source>
</evidence>
<accession>A0A9W6MQ36</accession>
<reference evidence="2" key="2">
    <citation type="submission" date="2023-01" db="EMBL/GenBank/DDBJ databases">
        <authorList>
            <person name="Sun Q."/>
            <person name="Evtushenko L."/>
        </authorList>
    </citation>
    <scope>NUCLEOTIDE SEQUENCE</scope>
    <source>
        <strain evidence="2">VKM B-1513</strain>
    </source>
</reference>
<feature type="signal peptide" evidence="1">
    <location>
        <begin position="1"/>
        <end position="42"/>
    </location>
</feature>
<dbReference type="RefSeq" id="WP_271187893.1">
    <property type="nucleotide sequence ID" value="NZ_BSFE01000011.1"/>
</dbReference>
<keyword evidence="3" id="KW-1185">Reference proteome</keyword>